<evidence type="ECO:0008006" key="3">
    <source>
        <dbReference type="Google" id="ProtNLM"/>
    </source>
</evidence>
<evidence type="ECO:0000313" key="2">
    <source>
        <dbReference type="Proteomes" id="UP000886723"/>
    </source>
</evidence>
<reference evidence="1" key="2">
    <citation type="journal article" date="2021" name="PeerJ">
        <title>Extensive microbial diversity within the chicken gut microbiome revealed by metagenomics and culture.</title>
        <authorList>
            <person name="Gilroy R."/>
            <person name="Ravi A."/>
            <person name="Getino M."/>
            <person name="Pursley I."/>
            <person name="Horton D.L."/>
            <person name="Alikhan N.F."/>
            <person name="Baker D."/>
            <person name="Gharbi K."/>
            <person name="Hall N."/>
            <person name="Watson M."/>
            <person name="Adriaenssens E.M."/>
            <person name="Foster-Nyarko E."/>
            <person name="Jarju S."/>
            <person name="Secka A."/>
            <person name="Antonio M."/>
            <person name="Oren A."/>
            <person name="Chaudhuri R.R."/>
            <person name="La Ragione R."/>
            <person name="Hildebrand F."/>
            <person name="Pallen M.J."/>
        </authorList>
    </citation>
    <scope>NUCLEOTIDE SEQUENCE</scope>
    <source>
        <strain evidence="1">ChiBcec2-4451</strain>
    </source>
</reference>
<gene>
    <name evidence="1" type="ORF">IAA63_03885</name>
</gene>
<organism evidence="1 2">
    <name type="scientific">Candidatus Pullilachnospira stercoravium</name>
    <dbReference type="NCBI Taxonomy" id="2840913"/>
    <lineage>
        <taxon>Bacteria</taxon>
        <taxon>Bacillati</taxon>
        <taxon>Bacillota</taxon>
        <taxon>Clostridia</taxon>
        <taxon>Lachnospirales</taxon>
        <taxon>Lachnospiraceae</taxon>
        <taxon>Lachnospiraceae incertae sedis</taxon>
        <taxon>Candidatus Pullilachnospira</taxon>
    </lineage>
</organism>
<reference evidence="1" key="1">
    <citation type="submission" date="2020-10" db="EMBL/GenBank/DDBJ databases">
        <authorList>
            <person name="Gilroy R."/>
        </authorList>
    </citation>
    <scope>NUCLEOTIDE SEQUENCE</scope>
    <source>
        <strain evidence="1">ChiBcec2-4451</strain>
    </source>
</reference>
<evidence type="ECO:0000313" key="1">
    <source>
        <dbReference type="EMBL" id="HIV12266.1"/>
    </source>
</evidence>
<name>A0A9D1T5J1_9FIRM</name>
<dbReference type="Proteomes" id="UP000886723">
    <property type="component" value="Unassembled WGS sequence"/>
</dbReference>
<comment type="caution">
    <text evidence="1">The sequence shown here is derived from an EMBL/GenBank/DDBJ whole genome shotgun (WGS) entry which is preliminary data.</text>
</comment>
<proteinExistence type="predicted"/>
<dbReference type="AlphaFoldDB" id="A0A9D1T5J1"/>
<sequence length="232" mass="27425">MYEDFLYETEHHILFHFEFESDALSIDDLRRFRDYEASTARIYRRPVITFVICSSKVREIRDQITEGINTYRVQIIRLKDENADEILEKLMKKPADKLEKSDLIPLLFSPLMDGSSDENERILKSIRILRKAEQTILPEDIRKMEAILYILATKFLSGETLEKIKEEIAMTKLGQMIWDDALEKGIAQGKETESERYNHLILVLNQENRLDQIVKIASDREYRESLFRKYGI</sequence>
<dbReference type="EMBL" id="DVON01000083">
    <property type="protein sequence ID" value="HIV12266.1"/>
    <property type="molecule type" value="Genomic_DNA"/>
</dbReference>
<accession>A0A9D1T5J1</accession>
<protein>
    <recommendedName>
        <fullName evidence="3">Transposase (putative) YhgA-like domain-containing protein</fullName>
    </recommendedName>
</protein>